<evidence type="ECO:0000313" key="4">
    <source>
        <dbReference type="Proteomes" id="UP000813384"/>
    </source>
</evidence>
<dbReference type="InterPro" id="IPR050190">
    <property type="entry name" value="UPF0213_domain"/>
</dbReference>
<dbReference type="CDD" id="cd10456">
    <property type="entry name" value="GIY-YIG_UPF0213"/>
    <property type="match status" value="1"/>
</dbReference>
<evidence type="ECO:0000256" key="1">
    <source>
        <dbReference type="ARBA" id="ARBA00007435"/>
    </source>
</evidence>
<dbReference type="PROSITE" id="PS50164">
    <property type="entry name" value="GIY_YIG"/>
    <property type="match status" value="1"/>
</dbReference>
<dbReference type="SUPFAM" id="SSF82771">
    <property type="entry name" value="GIY-YIG endonuclease"/>
    <property type="match status" value="1"/>
</dbReference>
<evidence type="ECO:0000313" key="3">
    <source>
        <dbReference type="EMBL" id="MCC9272939.1"/>
    </source>
</evidence>
<accession>A0A9E4DQZ0</accession>
<dbReference type="InterPro" id="IPR000305">
    <property type="entry name" value="GIY-YIG_endonuc"/>
</dbReference>
<dbReference type="Pfam" id="PF01541">
    <property type="entry name" value="GIY-YIG"/>
    <property type="match status" value="1"/>
</dbReference>
<comment type="similarity">
    <text evidence="1">Belongs to the UPF0213 family.</text>
</comment>
<dbReference type="PANTHER" id="PTHR34477">
    <property type="entry name" value="UPF0213 PROTEIN YHBQ"/>
    <property type="match status" value="1"/>
</dbReference>
<feature type="domain" description="GIY-YIG" evidence="2">
    <location>
        <begin position="4"/>
        <end position="81"/>
    </location>
</feature>
<organism evidence="3 4">
    <name type="scientific">Enterococcus aquimarinus</name>
    <dbReference type="NCBI Taxonomy" id="328396"/>
    <lineage>
        <taxon>Bacteria</taxon>
        <taxon>Bacillati</taxon>
        <taxon>Bacillota</taxon>
        <taxon>Bacilli</taxon>
        <taxon>Lactobacillales</taxon>
        <taxon>Enterococcaceae</taxon>
        <taxon>Enterococcus</taxon>
    </lineage>
</organism>
<name>A0A9E4DQZ0_9ENTE</name>
<reference evidence="3" key="1">
    <citation type="journal article" date="2021" name="PeerJ">
        <title>Extensive microbial diversity within the chicken gut microbiome revealed by metagenomics and culture.</title>
        <authorList>
            <person name="Gilroy R."/>
            <person name="Ravi A."/>
            <person name="Getino M."/>
            <person name="Pursley I."/>
            <person name="Horton D.L."/>
            <person name="Alikhan N.F."/>
            <person name="Baker D."/>
            <person name="Gharbi K."/>
            <person name="Hall N."/>
            <person name="Watson M."/>
            <person name="Adriaenssens E.M."/>
            <person name="Foster-Nyarko E."/>
            <person name="Jarju S."/>
            <person name="Secka A."/>
            <person name="Antonio M."/>
            <person name="Oren A."/>
            <person name="Chaudhuri R.R."/>
            <person name="La Ragione R."/>
            <person name="Hildebrand F."/>
            <person name="Pallen M.J."/>
        </authorList>
    </citation>
    <scope>NUCLEOTIDE SEQUENCE</scope>
    <source>
        <strain evidence="3">150</strain>
    </source>
</reference>
<dbReference type="PANTHER" id="PTHR34477:SF1">
    <property type="entry name" value="UPF0213 PROTEIN YHBQ"/>
    <property type="match status" value="1"/>
</dbReference>
<reference evidence="3" key="2">
    <citation type="submission" date="2021-11" db="EMBL/GenBank/DDBJ databases">
        <authorList>
            <person name="Gilroy R."/>
        </authorList>
    </citation>
    <scope>NUCLEOTIDE SEQUENCE</scope>
    <source>
        <strain evidence="3">150</strain>
    </source>
</reference>
<dbReference type="EMBL" id="JAJJVO010000024">
    <property type="protein sequence ID" value="MCC9272939.1"/>
    <property type="molecule type" value="Genomic_DNA"/>
</dbReference>
<comment type="caution">
    <text evidence="3">The sequence shown here is derived from an EMBL/GenBank/DDBJ whole genome shotgun (WGS) entry which is preliminary data.</text>
</comment>
<evidence type="ECO:0000259" key="2">
    <source>
        <dbReference type="PROSITE" id="PS50164"/>
    </source>
</evidence>
<dbReference type="InterPro" id="IPR035901">
    <property type="entry name" value="GIY-YIG_endonuc_sf"/>
</dbReference>
<sequence length="87" mass="10197">MDAKTHYFYVLLCHDNTLYAGYTIDPARRLQEHNDGSGAKYTRVAKRRPVTMIHQECFSSRSEAMKAEAAFKRLTRRQKEAYLEKKP</sequence>
<protein>
    <submittedName>
        <fullName evidence="3">GIY-YIG nuclease family protein</fullName>
    </submittedName>
</protein>
<proteinExistence type="inferred from homology"/>
<dbReference type="SMART" id="SM00465">
    <property type="entry name" value="GIYc"/>
    <property type="match status" value="1"/>
</dbReference>
<dbReference type="AlphaFoldDB" id="A0A9E4DQZ0"/>
<dbReference type="Gene3D" id="3.40.1440.10">
    <property type="entry name" value="GIY-YIG endonuclease"/>
    <property type="match status" value="1"/>
</dbReference>
<dbReference type="Proteomes" id="UP000813384">
    <property type="component" value="Unassembled WGS sequence"/>
</dbReference>
<gene>
    <name evidence="3" type="ORF">K8V42_01460</name>
</gene>